<feature type="region of interest" description="Disordered" evidence="1">
    <location>
        <begin position="517"/>
        <end position="543"/>
    </location>
</feature>
<feature type="region of interest" description="Disordered" evidence="1">
    <location>
        <begin position="210"/>
        <end position="347"/>
    </location>
</feature>
<feature type="compositionally biased region" description="Low complexity" evidence="1">
    <location>
        <begin position="282"/>
        <end position="291"/>
    </location>
</feature>
<evidence type="ECO:0000313" key="3">
    <source>
        <dbReference type="Proteomes" id="UP000325313"/>
    </source>
</evidence>
<dbReference type="AlphaFoldDB" id="A0A5B0M295"/>
<feature type="region of interest" description="Disordered" evidence="1">
    <location>
        <begin position="613"/>
        <end position="632"/>
    </location>
</feature>
<dbReference type="Proteomes" id="UP000325313">
    <property type="component" value="Unassembled WGS sequence"/>
</dbReference>
<accession>A0A5B0M295</accession>
<gene>
    <name evidence="2" type="ORF">PGTUg99_003140</name>
</gene>
<proteinExistence type="predicted"/>
<dbReference type="EMBL" id="VDEP01000485">
    <property type="protein sequence ID" value="KAA1070080.1"/>
    <property type="molecule type" value="Genomic_DNA"/>
</dbReference>
<feature type="compositionally biased region" description="Basic and acidic residues" evidence="1">
    <location>
        <begin position="418"/>
        <end position="441"/>
    </location>
</feature>
<feature type="compositionally biased region" description="Polar residues" evidence="1">
    <location>
        <begin position="532"/>
        <end position="543"/>
    </location>
</feature>
<name>A0A5B0M295_PUCGR</name>
<feature type="compositionally biased region" description="Polar residues" evidence="1">
    <location>
        <begin position="599"/>
        <end position="608"/>
    </location>
</feature>
<organism evidence="2 3">
    <name type="scientific">Puccinia graminis f. sp. tritici</name>
    <dbReference type="NCBI Taxonomy" id="56615"/>
    <lineage>
        <taxon>Eukaryota</taxon>
        <taxon>Fungi</taxon>
        <taxon>Dikarya</taxon>
        <taxon>Basidiomycota</taxon>
        <taxon>Pucciniomycotina</taxon>
        <taxon>Pucciniomycetes</taxon>
        <taxon>Pucciniales</taxon>
        <taxon>Pucciniaceae</taxon>
        <taxon>Puccinia</taxon>
    </lineage>
</organism>
<protein>
    <submittedName>
        <fullName evidence="2">Uncharacterized protein</fullName>
    </submittedName>
</protein>
<feature type="region of interest" description="Disordered" evidence="1">
    <location>
        <begin position="26"/>
        <end position="74"/>
    </location>
</feature>
<comment type="caution">
    <text evidence="2">The sequence shown here is derived from an EMBL/GenBank/DDBJ whole genome shotgun (WGS) entry which is preliminary data.</text>
</comment>
<reference evidence="2 3" key="1">
    <citation type="submission" date="2019-05" db="EMBL/GenBank/DDBJ databases">
        <title>Emergence of the Ug99 lineage of the wheat stem rust pathogen through somatic hybridization.</title>
        <authorList>
            <person name="Li F."/>
            <person name="Upadhyaya N.M."/>
            <person name="Sperschneider J."/>
            <person name="Matny O."/>
            <person name="Nguyen-Phuc H."/>
            <person name="Mago R."/>
            <person name="Raley C."/>
            <person name="Miller M.E."/>
            <person name="Silverstein K.A.T."/>
            <person name="Henningsen E."/>
            <person name="Hirsch C.D."/>
            <person name="Visser B."/>
            <person name="Pretorius Z.A."/>
            <person name="Steffenson B.J."/>
            <person name="Schwessinger B."/>
            <person name="Dodds P.N."/>
            <person name="Figueroa M."/>
        </authorList>
    </citation>
    <scope>NUCLEOTIDE SEQUENCE [LARGE SCALE GENOMIC DNA]</scope>
    <source>
        <strain evidence="2 3">Ug99</strain>
    </source>
</reference>
<feature type="region of interest" description="Disordered" evidence="1">
    <location>
        <begin position="418"/>
        <end position="448"/>
    </location>
</feature>
<evidence type="ECO:0000313" key="2">
    <source>
        <dbReference type="EMBL" id="KAA1070080.1"/>
    </source>
</evidence>
<feature type="compositionally biased region" description="Polar residues" evidence="1">
    <location>
        <begin position="215"/>
        <end position="227"/>
    </location>
</feature>
<feature type="region of interest" description="Disordered" evidence="1">
    <location>
        <begin position="583"/>
        <end position="608"/>
    </location>
</feature>
<sequence length="1093" mass="123738">MHSDHPYLASQTDRLAVSGLTDTGAASYIGSHSPPGFQRIHSDQASQTNKMAVEKAKNHRGSQSPPDFQPLVHPSAFNEGLAPHFMHHWSYDSQPSFVPDPHGHPGFIPGYEDARNEMQLNPGNTDYYYNYANVGVEYPGFLDYEEHQNPGNIELYHHRNWEHSGFHSFDNSWPASPGISYDNLNARMGNTEHLAIQRWNQNAAGRNYGRNRNYSGFQNPNSGTSIRKNGRFPSNDYRKNGKAKASKAASYNKVPMLNQEHVKTANSIEYGRASKEPPKTTSSDGGYSSSSQETGNQDTDFSSGNPPILRNPGKNYGPKNGQGWKTLLPEKPQTSSVSPPQVGRSHVKPTLANFLAANTRSEKGNIHKPNQEIDEQLFKKGLEIKYEDGSIRKNTMTELPLLAENGETDIKRFIEKFHEESETKRGSLQDNNTDKKSETKRGKAKSPVLEEDLIPEDIRLKREKKKKWEASLTRFDRFEKMKRRPGKVEFPVEGHFPQDTARNPNVPIEENITVEAPSADESTKLEAGSLKGGTSSVNASKQGVTLLSKDTVDPSMQGTGENSKKTLQDQEMAGGLETKIINHDGSEALPGSNKEIHTESASNQAQTSKDLLHLATSSSRPRNLAKKKGDQTEEENILRLIEYRKNHIEPNKPPPRRPLYFKKNYVLDEKSLEESFEEYKLSLKSENPRTKSPTSLMVPLKIDERILPKKLASVFDALNHKIKHEAVQAIKPLRLNQFSKSTVKAFCELWGEQTVLEWNEQNLDISLMARLALELNLDNKTPHFGISSSSQLIELYERFRANFLNSKFKFHQVESSFTKVLGKAESNRRFIAFFRCLQDETSTRNWIFVKKKLMNENIMKESDAACFEKRLGLSTDSVSTINLPSEPGFLNMKGPFAHSTKFIAETMACVYGQFEGKKKLELNNYLQNRLYRPRWWESLGLEEDSKKYGLDLFSILKVGDSLQFGSNYFLRGAKATVAIDMAFRVIINVMHRDDTHLPWMESPERAWLHKASGGLYQDRLRVLSQLYFEGCVKGNIRPFGAYELIWYDLGFEIDELHRWTEPNAANGATQTNFVHITNIIHSNQVAGHPGERL</sequence>
<feature type="compositionally biased region" description="Polar residues" evidence="1">
    <location>
        <begin position="292"/>
        <end position="305"/>
    </location>
</feature>
<evidence type="ECO:0000256" key="1">
    <source>
        <dbReference type="SAM" id="MobiDB-lite"/>
    </source>
</evidence>